<dbReference type="AlphaFoldDB" id="A0A6B1D8I5"/>
<dbReference type="InterPro" id="IPR015943">
    <property type="entry name" value="WD40/YVTN_repeat-like_dom_sf"/>
</dbReference>
<dbReference type="Gene3D" id="2.130.10.10">
    <property type="entry name" value="YVTN repeat-like/Quinoprotein amine dehydrogenase"/>
    <property type="match status" value="2"/>
</dbReference>
<comment type="caution">
    <text evidence="3">The sequence shown here is derived from an EMBL/GenBank/DDBJ whole genome shotgun (WGS) entry which is preliminary data.</text>
</comment>
<evidence type="ECO:0000256" key="1">
    <source>
        <dbReference type="SAM" id="Phobius"/>
    </source>
</evidence>
<keyword evidence="2" id="KW-0732">Signal</keyword>
<evidence type="ECO:0008006" key="4">
    <source>
        <dbReference type="Google" id="ProtNLM"/>
    </source>
</evidence>
<protein>
    <recommendedName>
        <fullName evidence="4">Photosynthesis system II assembly factor Ycf48/Hcf136-like domain-containing protein</fullName>
    </recommendedName>
</protein>
<sequence length="406" mass="41705">MILRILLTGTTLLLLTLVASVGAAAGSGSKSVSITGLENVRAYAAAAQVDGRSYAVDGGRLYAGVDGAWEKLPVPHGVIVNAVAVDKMDSNIVFIGAANRLSVFVSRNGGARWVEFTLDPESIGGVTAVAFDAFNRLLYVGTVSDGVYRLRDIGAGRGKGLVASGHLLLEEPVEEIAADSTGAGLAFVRTLENLYRAEAYGLRWVVVDSLPGPPTAVAVADASPPRVYAGTAGGGVLVSKDGAAWRPVNLGLDGIGDGKLIVNDLAVDPAQPEVLYAATGVSDRDALQGSSGKVAMSTDGGGRWESLARLENAQVAELLPAAGRNGLVYALTTASRTPVALGVEPPLEMRLAGGVHERGLRNPGLLAWVLAGHASAALLILVVGEIRTGGRRRVGTAYGMRAVQAG</sequence>
<keyword evidence="1" id="KW-0472">Membrane</keyword>
<name>A0A6B1D8I5_9CHLR</name>
<accession>A0A6B1D8I5</accession>
<proteinExistence type="predicted"/>
<gene>
    <name evidence="3" type="ORF">F4X14_13165</name>
</gene>
<keyword evidence="1" id="KW-1133">Transmembrane helix</keyword>
<organism evidence="3">
    <name type="scientific">Caldilineaceae bacterium SB0661_bin_32</name>
    <dbReference type="NCBI Taxonomy" id="2605255"/>
    <lineage>
        <taxon>Bacteria</taxon>
        <taxon>Bacillati</taxon>
        <taxon>Chloroflexota</taxon>
        <taxon>Caldilineae</taxon>
        <taxon>Caldilineales</taxon>
        <taxon>Caldilineaceae</taxon>
    </lineage>
</organism>
<feature type="transmembrane region" description="Helical" evidence="1">
    <location>
        <begin position="365"/>
        <end position="383"/>
    </location>
</feature>
<feature type="signal peptide" evidence="2">
    <location>
        <begin position="1"/>
        <end position="25"/>
    </location>
</feature>
<dbReference type="EMBL" id="VXMH01000070">
    <property type="protein sequence ID" value="MYC95906.1"/>
    <property type="molecule type" value="Genomic_DNA"/>
</dbReference>
<evidence type="ECO:0000313" key="3">
    <source>
        <dbReference type="EMBL" id="MYC95906.1"/>
    </source>
</evidence>
<evidence type="ECO:0000256" key="2">
    <source>
        <dbReference type="SAM" id="SignalP"/>
    </source>
</evidence>
<keyword evidence="1" id="KW-0812">Transmembrane</keyword>
<reference evidence="3" key="1">
    <citation type="submission" date="2019-09" db="EMBL/GenBank/DDBJ databases">
        <title>Characterisation of the sponge microbiome using genome-centric metagenomics.</title>
        <authorList>
            <person name="Engelberts J.P."/>
            <person name="Robbins S.J."/>
            <person name="De Goeij J.M."/>
            <person name="Aranda M."/>
            <person name="Bell S.C."/>
            <person name="Webster N.S."/>
        </authorList>
    </citation>
    <scope>NUCLEOTIDE SEQUENCE</scope>
    <source>
        <strain evidence="3">SB0661_bin_32</strain>
    </source>
</reference>
<dbReference type="SUPFAM" id="SSF110296">
    <property type="entry name" value="Oligoxyloglucan reducing end-specific cellobiohydrolase"/>
    <property type="match status" value="2"/>
</dbReference>
<feature type="chain" id="PRO_5025369868" description="Photosynthesis system II assembly factor Ycf48/Hcf136-like domain-containing protein" evidence="2">
    <location>
        <begin position="26"/>
        <end position="406"/>
    </location>
</feature>